<dbReference type="GO" id="GO:0006891">
    <property type="term" value="P:intra-Golgi vesicle-mediated transport"/>
    <property type="evidence" value="ECO:0007669"/>
    <property type="project" value="InterPro"/>
</dbReference>
<accession>A0A4Y7TZA3</accession>
<comment type="subcellular location">
    <subcellularLocation>
        <location evidence="1">Golgi apparatus membrane</location>
        <topology evidence="1">Peripheral membrane protein</topology>
    </subcellularLocation>
</comment>
<dbReference type="Proteomes" id="UP000298030">
    <property type="component" value="Unassembled WGS sequence"/>
</dbReference>
<dbReference type="STRING" id="71717.A0A4Y7TZA3"/>
<feature type="compositionally biased region" description="Polar residues" evidence="8">
    <location>
        <begin position="1"/>
        <end position="14"/>
    </location>
</feature>
<keyword evidence="5" id="KW-0653">Protein transport</keyword>
<dbReference type="PANTHER" id="PTHR31658">
    <property type="entry name" value="CONSERVED OLIGOMERIC GOLGI COMPLEX SUBUNIT 1"/>
    <property type="match status" value="1"/>
</dbReference>
<evidence type="ECO:0000313" key="10">
    <source>
        <dbReference type="Proteomes" id="UP000298030"/>
    </source>
</evidence>
<dbReference type="InterPro" id="IPR033370">
    <property type="entry name" value="COG1"/>
</dbReference>
<evidence type="ECO:0000256" key="8">
    <source>
        <dbReference type="SAM" id="MobiDB-lite"/>
    </source>
</evidence>
<organism evidence="9 10">
    <name type="scientific">Coprinellus micaceus</name>
    <name type="common">Glistening ink-cap mushroom</name>
    <name type="synonym">Coprinus micaceus</name>
    <dbReference type="NCBI Taxonomy" id="71717"/>
    <lineage>
        <taxon>Eukaryota</taxon>
        <taxon>Fungi</taxon>
        <taxon>Dikarya</taxon>
        <taxon>Basidiomycota</taxon>
        <taxon>Agaricomycotina</taxon>
        <taxon>Agaricomycetes</taxon>
        <taxon>Agaricomycetidae</taxon>
        <taxon>Agaricales</taxon>
        <taxon>Agaricineae</taxon>
        <taxon>Psathyrellaceae</taxon>
        <taxon>Coprinellus</taxon>
    </lineage>
</organism>
<keyword evidence="7" id="KW-0472">Membrane</keyword>
<evidence type="ECO:0000256" key="4">
    <source>
        <dbReference type="ARBA" id="ARBA00022448"/>
    </source>
</evidence>
<evidence type="ECO:0000256" key="2">
    <source>
        <dbReference type="ARBA" id="ARBA00006653"/>
    </source>
</evidence>
<evidence type="ECO:0000256" key="3">
    <source>
        <dbReference type="ARBA" id="ARBA00020978"/>
    </source>
</evidence>
<sequence>MLRRGSTISSTKSIASPLPNGLPPGYSRTSAGLAPSIQSAQSTKQTFGFDTLNPDDLFSRYSVAEVKNIQARLRNDADVKQEELRLMVGERYRDLLQASTSIISMAGSSNRVLDAIEECRGSIIAQEEPPMPSRSMGFGGSVNDRHLHTLQLLSAHVKVLLDAPEHLWRLIERKNYLSAAWLFLFTRVVHRALAHQDDADEDSWSKIGVDVRAEFPLVQRQWDEISSFRSQIIHKSTLSLREVGLSSQAVCATLITLHLLDSRPLREAFAALLTQRTKALTALLSWKASSSANGRPTARFGSSLDPSTLRPSTAKEILQANEKALTAIIDTVYTSRQIFQIPPDHESSLISSALHWIQEEKRRSSDPQVPPELVPSTHALLTNSSSSAHFLLLPAALQAYKPYIDLESSSLIYSQADFRQVLYDWLQKSTNSWRSASGHWLLELGTVAQVWSLRTSLRKLVSEAQLDDVEKRELADTLDGLCHDRISAVWKATLDKAQDAFKVELSGFLSSLEEKIELRTPFHAPPPPTSSQTLKQRDAAPFQQYQSALKQQLLGRTAQLNAVLSTLEQAARTIQNDLATVLSDKTAEGIAFGKAVTVAYQPLAESTADTVISALEKEAEEALNGSEISRLVGVANVSDELRSSSVFVTHIGCRKSALDGLRSRLDSVFERVVDKWQERTVGRIFDDATPLSLSSVANTSKPVYGPSPQCFQSLLSLSDSLRELGVAQHNVRHESVVRSSLRVLINKYLATEDNLERGEQQLHDFAFLKAISDTYGSDWDTTTQALGSKLEVEGIDDTKRADIERTASDYLIKTQTLLSLLLPCAAQVRSALASSAVTSPTTPKGKDTLAVGGSQAHFLLFGNPATLAKQEYQPALELAKPSSRFGLLLVSSVET</sequence>
<dbReference type="EMBL" id="QPFP01000002">
    <property type="protein sequence ID" value="TEB38892.1"/>
    <property type="molecule type" value="Genomic_DNA"/>
</dbReference>
<dbReference type="PANTHER" id="PTHR31658:SF0">
    <property type="entry name" value="CONSERVED OLIGOMERIC GOLGI COMPLEX SUBUNIT 1"/>
    <property type="match status" value="1"/>
</dbReference>
<feature type="region of interest" description="Disordered" evidence="8">
    <location>
        <begin position="1"/>
        <end position="39"/>
    </location>
</feature>
<dbReference type="OrthoDB" id="46189at2759"/>
<keyword evidence="10" id="KW-1185">Reference proteome</keyword>
<gene>
    <name evidence="9" type="ORF">FA13DRAFT_1656067</name>
</gene>
<dbReference type="GO" id="GO:0000139">
    <property type="term" value="C:Golgi membrane"/>
    <property type="evidence" value="ECO:0007669"/>
    <property type="project" value="UniProtKB-SubCell"/>
</dbReference>
<proteinExistence type="inferred from homology"/>
<reference evidence="9 10" key="1">
    <citation type="journal article" date="2019" name="Nat. Ecol. Evol.">
        <title>Megaphylogeny resolves global patterns of mushroom evolution.</title>
        <authorList>
            <person name="Varga T."/>
            <person name="Krizsan K."/>
            <person name="Foldi C."/>
            <person name="Dima B."/>
            <person name="Sanchez-Garcia M."/>
            <person name="Sanchez-Ramirez S."/>
            <person name="Szollosi G.J."/>
            <person name="Szarkandi J.G."/>
            <person name="Papp V."/>
            <person name="Albert L."/>
            <person name="Andreopoulos W."/>
            <person name="Angelini C."/>
            <person name="Antonin V."/>
            <person name="Barry K.W."/>
            <person name="Bougher N.L."/>
            <person name="Buchanan P."/>
            <person name="Buyck B."/>
            <person name="Bense V."/>
            <person name="Catcheside P."/>
            <person name="Chovatia M."/>
            <person name="Cooper J."/>
            <person name="Damon W."/>
            <person name="Desjardin D."/>
            <person name="Finy P."/>
            <person name="Geml J."/>
            <person name="Haridas S."/>
            <person name="Hughes K."/>
            <person name="Justo A."/>
            <person name="Karasinski D."/>
            <person name="Kautmanova I."/>
            <person name="Kiss B."/>
            <person name="Kocsube S."/>
            <person name="Kotiranta H."/>
            <person name="LaButti K.M."/>
            <person name="Lechner B.E."/>
            <person name="Liimatainen K."/>
            <person name="Lipzen A."/>
            <person name="Lukacs Z."/>
            <person name="Mihaltcheva S."/>
            <person name="Morgado L.N."/>
            <person name="Niskanen T."/>
            <person name="Noordeloos M.E."/>
            <person name="Ohm R.A."/>
            <person name="Ortiz-Santana B."/>
            <person name="Ovrebo C."/>
            <person name="Racz N."/>
            <person name="Riley R."/>
            <person name="Savchenko A."/>
            <person name="Shiryaev A."/>
            <person name="Soop K."/>
            <person name="Spirin V."/>
            <person name="Szebenyi C."/>
            <person name="Tomsovsky M."/>
            <person name="Tulloss R.E."/>
            <person name="Uehling J."/>
            <person name="Grigoriev I.V."/>
            <person name="Vagvolgyi C."/>
            <person name="Papp T."/>
            <person name="Martin F.M."/>
            <person name="Miettinen O."/>
            <person name="Hibbett D.S."/>
            <person name="Nagy L.G."/>
        </authorList>
    </citation>
    <scope>NUCLEOTIDE SEQUENCE [LARGE SCALE GENOMIC DNA]</scope>
    <source>
        <strain evidence="9 10">FP101781</strain>
    </source>
</reference>
<dbReference type="GO" id="GO:0015031">
    <property type="term" value="P:protein transport"/>
    <property type="evidence" value="ECO:0007669"/>
    <property type="project" value="UniProtKB-KW"/>
</dbReference>
<dbReference type="Pfam" id="PF08700">
    <property type="entry name" value="VPS51_Exo84_N"/>
    <property type="match status" value="1"/>
</dbReference>
<evidence type="ECO:0000256" key="1">
    <source>
        <dbReference type="ARBA" id="ARBA00004395"/>
    </source>
</evidence>
<evidence type="ECO:0000256" key="5">
    <source>
        <dbReference type="ARBA" id="ARBA00022927"/>
    </source>
</evidence>
<keyword evidence="4" id="KW-0813">Transport</keyword>
<evidence type="ECO:0000256" key="6">
    <source>
        <dbReference type="ARBA" id="ARBA00023034"/>
    </source>
</evidence>
<evidence type="ECO:0000256" key="7">
    <source>
        <dbReference type="ARBA" id="ARBA00023136"/>
    </source>
</evidence>
<evidence type="ECO:0000313" key="9">
    <source>
        <dbReference type="EMBL" id="TEB38892.1"/>
    </source>
</evidence>
<comment type="caution">
    <text evidence="9">The sequence shown here is derived from an EMBL/GenBank/DDBJ whole genome shotgun (WGS) entry which is preliminary data.</text>
</comment>
<protein>
    <recommendedName>
        <fullName evidence="3">Conserved oligomeric Golgi complex subunit 1</fullName>
    </recommendedName>
</protein>
<dbReference type="AlphaFoldDB" id="A0A4Y7TZA3"/>
<name>A0A4Y7TZA3_COPMI</name>
<keyword evidence="6" id="KW-0333">Golgi apparatus</keyword>
<comment type="similarity">
    <text evidence="2">Belongs to the COG1 family.</text>
</comment>
<dbReference type="GO" id="GO:0017119">
    <property type="term" value="C:Golgi transport complex"/>
    <property type="evidence" value="ECO:0007669"/>
    <property type="project" value="InterPro"/>
</dbReference>